<dbReference type="FunFam" id="3.40.50.2300:FF:000212">
    <property type="entry name" value="Stress response regulator/HFS transcription factor"/>
    <property type="match status" value="1"/>
</dbReference>
<dbReference type="Gene3D" id="3.40.50.2300">
    <property type="match status" value="1"/>
</dbReference>
<keyword evidence="5" id="KW-0238">DNA-binding</keyword>
<feature type="compositionally biased region" description="Acidic residues" evidence="10">
    <location>
        <begin position="274"/>
        <end position="287"/>
    </location>
</feature>
<feature type="domain" description="Response regulatory" evidence="11">
    <location>
        <begin position="792"/>
        <end position="906"/>
    </location>
</feature>
<feature type="compositionally biased region" description="Polar residues" evidence="10">
    <location>
        <begin position="189"/>
        <end position="198"/>
    </location>
</feature>
<keyword evidence="3" id="KW-0902">Two-component regulatory system</keyword>
<dbReference type="InParanoid" id="A0A316YI46"/>
<dbReference type="Proteomes" id="UP000245768">
    <property type="component" value="Unassembled WGS sequence"/>
</dbReference>
<feature type="region of interest" description="Disordered" evidence="10">
    <location>
        <begin position="406"/>
        <end position="436"/>
    </location>
</feature>
<dbReference type="SMART" id="SM00415">
    <property type="entry name" value="HSF"/>
    <property type="match status" value="1"/>
</dbReference>
<feature type="compositionally biased region" description="Gly residues" evidence="10">
    <location>
        <begin position="72"/>
        <end position="90"/>
    </location>
</feature>
<feature type="region of interest" description="Disordered" evidence="10">
    <location>
        <begin position="945"/>
        <end position="1017"/>
    </location>
</feature>
<comment type="subunit">
    <text evidence="8">Homotrimer. Homotrimerization increases the affinity of HSF1 to DNA. Interacts with transcriptional coregulator SSA1 on chromatin.</text>
</comment>
<feature type="compositionally biased region" description="Low complexity" evidence="10">
    <location>
        <begin position="250"/>
        <end position="270"/>
    </location>
</feature>
<dbReference type="FunCoup" id="A0A316YI46">
    <property type="interactions" value="180"/>
</dbReference>
<evidence type="ECO:0000256" key="3">
    <source>
        <dbReference type="ARBA" id="ARBA00023012"/>
    </source>
</evidence>
<feature type="region of interest" description="Disordered" evidence="10">
    <location>
        <begin position="1"/>
        <end position="198"/>
    </location>
</feature>
<feature type="compositionally biased region" description="Basic residues" evidence="10">
    <location>
        <begin position="406"/>
        <end position="415"/>
    </location>
</feature>
<feature type="modified residue" description="4-aspartylphosphate" evidence="9">
    <location>
        <position position="841"/>
    </location>
</feature>
<dbReference type="RefSeq" id="XP_025375496.1">
    <property type="nucleotide sequence ID" value="XM_025525223.1"/>
</dbReference>
<keyword evidence="4" id="KW-0805">Transcription regulation</keyword>
<evidence type="ECO:0000256" key="9">
    <source>
        <dbReference type="PROSITE-ProRule" id="PRU00169"/>
    </source>
</evidence>
<protein>
    <recommendedName>
        <fullName evidence="11">Response regulatory domain-containing protein</fullName>
    </recommendedName>
</protein>
<dbReference type="OrthoDB" id="60033at2759"/>
<feature type="region of interest" description="Disordered" evidence="10">
    <location>
        <begin position="575"/>
        <end position="644"/>
    </location>
</feature>
<dbReference type="Pfam" id="PF00072">
    <property type="entry name" value="Response_reg"/>
    <property type="match status" value="1"/>
</dbReference>
<feature type="compositionally biased region" description="Low complexity" evidence="10">
    <location>
        <begin position="48"/>
        <end position="71"/>
    </location>
</feature>
<feature type="region of interest" description="Disordered" evidence="10">
    <location>
        <begin position="1074"/>
        <end position="1127"/>
    </location>
</feature>
<proteinExistence type="predicted"/>
<feature type="compositionally biased region" description="Low complexity" evidence="10">
    <location>
        <begin position="952"/>
        <end position="969"/>
    </location>
</feature>
<dbReference type="CDD" id="cd17546">
    <property type="entry name" value="REC_hyHK_CKI1_RcsC-like"/>
    <property type="match status" value="1"/>
</dbReference>
<keyword evidence="2 9" id="KW-0597">Phosphoprotein</keyword>
<evidence type="ECO:0000313" key="12">
    <source>
        <dbReference type="EMBL" id="PWN88298.1"/>
    </source>
</evidence>
<evidence type="ECO:0000256" key="1">
    <source>
        <dbReference type="ARBA" id="ARBA00004123"/>
    </source>
</evidence>
<dbReference type="PROSITE" id="PS50110">
    <property type="entry name" value="RESPONSE_REGULATORY"/>
    <property type="match status" value="1"/>
</dbReference>
<feature type="compositionally biased region" description="Polar residues" evidence="10">
    <location>
        <begin position="996"/>
        <end position="1011"/>
    </location>
</feature>
<dbReference type="InterPro" id="IPR011006">
    <property type="entry name" value="CheY-like_superfamily"/>
</dbReference>
<feature type="compositionally biased region" description="Polar residues" evidence="10">
    <location>
        <begin position="18"/>
        <end position="30"/>
    </location>
</feature>
<dbReference type="GO" id="GO:0000160">
    <property type="term" value="P:phosphorelay signal transduction system"/>
    <property type="evidence" value="ECO:0007669"/>
    <property type="project" value="UniProtKB-KW"/>
</dbReference>
<organism evidence="12 13">
    <name type="scientific">Acaromyces ingoldii</name>
    <dbReference type="NCBI Taxonomy" id="215250"/>
    <lineage>
        <taxon>Eukaryota</taxon>
        <taxon>Fungi</taxon>
        <taxon>Dikarya</taxon>
        <taxon>Basidiomycota</taxon>
        <taxon>Ustilaginomycotina</taxon>
        <taxon>Exobasidiomycetes</taxon>
        <taxon>Exobasidiales</taxon>
        <taxon>Cryptobasidiaceae</taxon>
        <taxon>Acaromyces</taxon>
    </lineage>
</organism>
<dbReference type="AlphaFoldDB" id="A0A316YI46"/>
<evidence type="ECO:0000313" key="13">
    <source>
        <dbReference type="Proteomes" id="UP000245768"/>
    </source>
</evidence>
<dbReference type="GO" id="GO:0005634">
    <property type="term" value="C:nucleus"/>
    <property type="evidence" value="ECO:0007669"/>
    <property type="project" value="UniProtKB-SubCell"/>
</dbReference>
<sequence length="1127" mass="118237">MSGGRQGPGHWQGAPSHQPASSGSSPQNGQPTPPGFNPAANSYGRPPQQQTTSQHMQQRYSGGPSNSASGAAGVGGGSGAGGSSSGGTYGQGNLSPRSMHPSAPYNQQQPGAAIPAMYGEQRSSAGSSHNFYGGFSGDQQHMLENNGFTSGFSYSQQPQGQHQAGPPHQATGHHQMYHQQPLSTPPIAASSQQQHGYGQQWVNPAATQPHLMQAPAGPGAYGYGQQSQPVYKADDYMQQQYPGQMVNMMQQQQQQQQQPHQQAQQAQQKAALKDEDEDDLDGDEDGEGGAAGGRKGKDKKSTSDFVKKLFRMLDDTSYSTIVSWGPAGDSFIVKDMNDFTKHVLPRHFRHSNFASFVRQLNKYDFHKVKKPEEQGQMPQVGVEQLWEFRHPAFMQHREDLLEQVKRKVPASKKTGKGNLDGGSPRDQSPTMPGTIDAAEKGAEDYAKLKEQVAALTASQDQMTSHMNNLTKQYQGVIGEMMTFQKNMVQQDQLMQNLIQYLMNLEADRQLENKAGGSSAGQANQHGQIEGHGPARQALENGNAFVSGSETSKIVTSYSEAAKGSFAQMSAMAHAVNPDNSTHHSGSARGSASNMETPLSPKSTGDGGRGLSPDKGKRRASSTAEAGDGAVFLHPPHLDADAGNNGSTSELFNAAASAVGNPSLAGFEGAGLRVFTVGTLQPRSSSDSTGLAPDGSTPAGAALESAFLKDMAGEDDNGESKPFGISVPNLEQLPEGMPKVDKRTTSMAPTPATAGVAADGGHNKKASTPSEGGSNMLRVRRSTYVPGWAVPPRVLVVDDDDTCRKIGSKFLQVFGCAIDVAVDGVSAVNKMNLEQYDLVLMDIVMPNLDGVSATSLIREFDPRTPIISMTSNSAPNELLSYMSSGMNDVLPKPFTKEGLLNMLEKHLIHLKTVQKMDEIPKALGLPPVSDEQLKNVLTATAHSATSLSLPTTGGASSPDGPGLGPSPLAAVMGNGPEAAHRASSFSPPAHGGGDAASGQNDVTSAMSPTFSGSDEDDGVVNPLAGMGFSDEEYISMLQNLIAAGAVSDTGRGPGGEVNSAADTVANVMGVARGEGVGVSRTSKEGTPIGSGPFAPGAQAASKKRAAEAASSSDQQSDGKRSRITELHA</sequence>
<evidence type="ECO:0000256" key="6">
    <source>
        <dbReference type="ARBA" id="ARBA00023163"/>
    </source>
</evidence>
<dbReference type="SMART" id="SM00448">
    <property type="entry name" value="REC"/>
    <property type="match status" value="1"/>
</dbReference>
<keyword evidence="7" id="KW-0539">Nucleus</keyword>
<dbReference type="SUPFAM" id="SSF52172">
    <property type="entry name" value="CheY-like"/>
    <property type="match status" value="1"/>
</dbReference>
<dbReference type="FunFam" id="1.10.10.10:FF:000027">
    <property type="entry name" value="Heat shock transcription factor 1"/>
    <property type="match status" value="1"/>
</dbReference>
<evidence type="ECO:0000259" key="11">
    <source>
        <dbReference type="PROSITE" id="PS50110"/>
    </source>
</evidence>
<evidence type="ECO:0000256" key="7">
    <source>
        <dbReference type="ARBA" id="ARBA00023242"/>
    </source>
</evidence>
<feature type="compositionally biased region" description="Polar residues" evidence="10">
    <location>
        <begin position="121"/>
        <end position="130"/>
    </location>
</feature>
<accession>A0A316YI46</accession>
<dbReference type="GO" id="GO:0043565">
    <property type="term" value="F:sequence-specific DNA binding"/>
    <property type="evidence" value="ECO:0007669"/>
    <property type="project" value="InterPro"/>
</dbReference>
<dbReference type="InterPro" id="IPR000232">
    <property type="entry name" value="HSF_DNA-bd"/>
</dbReference>
<evidence type="ECO:0000256" key="10">
    <source>
        <dbReference type="SAM" id="MobiDB-lite"/>
    </source>
</evidence>
<feature type="compositionally biased region" description="Low complexity" evidence="10">
    <location>
        <begin position="156"/>
        <end position="170"/>
    </location>
</feature>
<dbReference type="PANTHER" id="PTHR45339:SF1">
    <property type="entry name" value="HYBRID SIGNAL TRANSDUCTION HISTIDINE KINASE J"/>
    <property type="match status" value="1"/>
</dbReference>
<feature type="compositionally biased region" description="Basic and acidic residues" evidence="10">
    <location>
        <begin position="1115"/>
        <end position="1127"/>
    </location>
</feature>
<gene>
    <name evidence="12" type="ORF">FA10DRAFT_303277</name>
</gene>
<dbReference type="Pfam" id="PF00447">
    <property type="entry name" value="HSF_DNA-bind"/>
    <property type="match status" value="1"/>
</dbReference>
<dbReference type="PANTHER" id="PTHR45339">
    <property type="entry name" value="HYBRID SIGNAL TRANSDUCTION HISTIDINE KINASE J"/>
    <property type="match status" value="1"/>
</dbReference>
<dbReference type="SUPFAM" id="SSF46785">
    <property type="entry name" value="Winged helix' DNA-binding domain"/>
    <property type="match status" value="1"/>
</dbReference>
<dbReference type="Gene3D" id="1.10.10.10">
    <property type="entry name" value="Winged helix-like DNA-binding domain superfamily/Winged helix DNA-binding domain"/>
    <property type="match status" value="1"/>
</dbReference>
<feature type="compositionally biased region" description="Polar residues" evidence="10">
    <location>
        <begin position="577"/>
        <end position="602"/>
    </location>
</feature>
<dbReference type="GeneID" id="37047139"/>
<evidence type="ECO:0000256" key="8">
    <source>
        <dbReference type="ARBA" id="ARBA00062171"/>
    </source>
</evidence>
<dbReference type="GO" id="GO:0003700">
    <property type="term" value="F:DNA-binding transcription factor activity"/>
    <property type="evidence" value="ECO:0007669"/>
    <property type="project" value="InterPro"/>
</dbReference>
<comment type="subcellular location">
    <subcellularLocation>
        <location evidence="1">Nucleus</location>
    </subcellularLocation>
</comment>
<feature type="region of interest" description="Disordered" evidence="10">
    <location>
        <begin position="247"/>
        <end position="301"/>
    </location>
</feature>
<dbReference type="InterPro" id="IPR001789">
    <property type="entry name" value="Sig_transdc_resp-reg_receiver"/>
</dbReference>
<evidence type="ECO:0000256" key="4">
    <source>
        <dbReference type="ARBA" id="ARBA00023015"/>
    </source>
</evidence>
<evidence type="ECO:0000256" key="5">
    <source>
        <dbReference type="ARBA" id="ARBA00023125"/>
    </source>
</evidence>
<feature type="compositionally biased region" description="Polar residues" evidence="10">
    <location>
        <begin position="137"/>
        <end position="155"/>
    </location>
</feature>
<reference evidence="12 13" key="1">
    <citation type="journal article" date="2018" name="Mol. Biol. Evol.">
        <title>Broad Genomic Sampling Reveals a Smut Pathogenic Ancestry of the Fungal Clade Ustilaginomycotina.</title>
        <authorList>
            <person name="Kijpornyongpan T."/>
            <person name="Mondo S.J."/>
            <person name="Barry K."/>
            <person name="Sandor L."/>
            <person name="Lee J."/>
            <person name="Lipzen A."/>
            <person name="Pangilinan J."/>
            <person name="LaButti K."/>
            <person name="Hainaut M."/>
            <person name="Henrissat B."/>
            <person name="Grigoriev I.V."/>
            <person name="Spatafora J.W."/>
            <person name="Aime M.C."/>
        </authorList>
    </citation>
    <scope>NUCLEOTIDE SEQUENCE [LARGE SCALE GENOMIC DNA]</scope>
    <source>
        <strain evidence="12 13">MCA 4198</strain>
    </source>
</reference>
<dbReference type="EMBL" id="KZ819638">
    <property type="protein sequence ID" value="PWN88298.1"/>
    <property type="molecule type" value="Genomic_DNA"/>
</dbReference>
<dbReference type="InterPro" id="IPR036390">
    <property type="entry name" value="WH_DNA-bd_sf"/>
</dbReference>
<feature type="region of interest" description="Disordered" evidence="10">
    <location>
        <begin position="512"/>
        <end position="534"/>
    </location>
</feature>
<evidence type="ECO:0000256" key="2">
    <source>
        <dbReference type="ARBA" id="ARBA00022553"/>
    </source>
</evidence>
<keyword evidence="13" id="KW-1185">Reference proteome</keyword>
<dbReference type="STRING" id="215250.A0A316YI46"/>
<dbReference type="PRINTS" id="PR00056">
    <property type="entry name" value="HSFDOMAIN"/>
</dbReference>
<feature type="region of interest" description="Disordered" evidence="10">
    <location>
        <begin position="711"/>
        <end position="774"/>
    </location>
</feature>
<dbReference type="InterPro" id="IPR036388">
    <property type="entry name" value="WH-like_DNA-bd_sf"/>
</dbReference>
<name>A0A316YI46_9BASI</name>
<keyword evidence="6" id="KW-0804">Transcription</keyword>